<gene>
    <name evidence="1" type="ORF">ACGRQ9_11850</name>
</gene>
<accession>A0ABW7IXL7</accession>
<evidence type="ECO:0000313" key="2">
    <source>
        <dbReference type="Proteomes" id="UP001607151"/>
    </source>
</evidence>
<protein>
    <recommendedName>
        <fullName evidence="3">Serine protease</fullName>
    </recommendedName>
</protein>
<keyword evidence="2" id="KW-1185">Reference proteome</keyword>
<evidence type="ECO:0000313" key="1">
    <source>
        <dbReference type="EMBL" id="MFH0266151.1"/>
    </source>
</evidence>
<dbReference type="RefSeq" id="WP_394607983.1">
    <property type="nucleotide sequence ID" value="NZ_JBIHSN010000002.1"/>
</dbReference>
<name>A0ABW7IXL7_9VIBR</name>
<dbReference type="InterPro" id="IPR043504">
    <property type="entry name" value="Peptidase_S1_PA_chymotrypsin"/>
</dbReference>
<dbReference type="Gene3D" id="2.40.10.10">
    <property type="entry name" value="Trypsin-like serine proteases"/>
    <property type="match status" value="2"/>
</dbReference>
<organism evidence="1 2">
    <name type="scientific">Vibrio rumoiensis</name>
    <dbReference type="NCBI Taxonomy" id="76258"/>
    <lineage>
        <taxon>Bacteria</taxon>
        <taxon>Pseudomonadati</taxon>
        <taxon>Pseudomonadota</taxon>
        <taxon>Gammaproteobacteria</taxon>
        <taxon>Vibrionales</taxon>
        <taxon>Vibrionaceae</taxon>
        <taxon>Vibrio</taxon>
    </lineage>
</organism>
<evidence type="ECO:0008006" key="3">
    <source>
        <dbReference type="Google" id="ProtNLM"/>
    </source>
</evidence>
<comment type="caution">
    <text evidence="1">The sequence shown here is derived from an EMBL/GenBank/DDBJ whole genome shotgun (WGS) entry which is preliminary data.</text>
</comment>
<dbReference type="InterPro" id="IPR009003">
    <property type="entry name" value="Peptidase_S1_PA"/>
</dbReference>
<sequence length="278" mass="31578">MVDVGCLHSALVKVKSKLTGSGVWISLGFAEHSYVLTAEHNIDGHEFEVFDCTGRKLDSSYVCKLTGLDISILKINERCENGVELCLEDCTQMGKDSSCWILGYPKALVKTSDFKAIEHEGTILVDNENMFFRIDENLPDYADRDNVEGFSGGPIFQVSKKVIYLKAIITDSFDDNFSYKRIYGVKSKVIYELLPENIVSELYNKECIESIVDKSCKILDDKIIEYIINGNLINKLNCIDLKVLEDCEYFYLPDDKDKTTQHVSLLRNEESLKSYIPN</sequence>
<dbReference type="Proteomes" id="UP001607151">
    <property type="component" value="Unassembled WGS sequence"/>
</dbReference>
<proteinExistence type="predicted"/>
<dbReference type="SUPFAM" id="SSF50494">
    <property type="entry name" value="Trypsin-like serine proteases"/>
    <property type="match status" value="1"/>
</dbReference>
<dbReference type="EMBL" id="JBIHSN010000002">
    <property type="protein sequence ID" value="MFH0266151.1"/>
    <property type="molecule type" value="Genomic_DNA"/>
</dbReference>
<reference evidence="1 2" key="1">
    <citation type="submission" date="2024-10" db="EMBL/GenBank/DDBJ databases">
        <authorList>
            <person name="Yibar A."/>
            <person name="Saticioglu I.B."/>
            <person name="Duman M."/>
            <person name="Ajmi N."/>
            <person name="Gurler F."/>
            <person name="Ay H."/>
            <person name="Onuk E."/>
            <person name="Guler S."/>
            <person name="Romalde J.L."/>
        </authorList>
    </citation>
    <scope>NUCLEOTIDE SEQUENCE [LARGE SCALE GENOMIC DNA]</scope>
    <source>
        <strain evidence="1 2">14-MA-B</strain>
    </source>
</reference>